<dbReference type="EMBL" id="GBRH01199745">
    <property type="protein sequence ID" value="JAD98150.1"/>
    <property type="molecule type" value="Transcribed_RNA"/>
</dbReference>
<sequence>MAMNEKFNKDEVWGHLGKSKGQLNDDLNDYEDDVLEDDEISPRKPEAKPVYVKDDFFDSLSCNTIDNGGRNGRIKFSEQRKIDTETFGDSARHRPMGMRGGRGPCGGCPRGRGYYGRGYGYMSRGRGYSYPNHQS</sequence>
<feature type="short sequence motif" description="FFD box" evidence="1">
    <location>
        <begin position="49"/>
        <end position="64"/>
    </location>
</feature>
<protein>
    <submittedName>
        <fullName evidence="6">Uncharacterized protein</fullName>
    </submittedName>
</protein>
<dbReference type="PANTHER" id="PTHR13586">
    <property type="entry name" value="SCD6 PROTEIN-RELATED"/>
    <property type="match status" value="1"/>
</dbReference>
<accession>A0A0A9EJZ8</accession>
<dbReference type="GO" id="GO:0034063">
    <property type="term" value="P:stress granule assembly"/>
    <property type="evidence" value="ECO:0007669"/>
    <property type="project" value="TreeGrafter"/>
</dbReference>
<evidence type="ECO:0000256" key="2">
    <source>
        <dbReference type="PROSITE-ProRule" id="PRU00869"/>
    </source>
</evidence>
<feature type="compositionally biased region" description="Gly residues" evidence="3">
    <location>
        <begin position="98"/>
        <end position="107"/>
    </location>
</feature>
<dbReference type="SMART" id="SM01199">
    <property type="entry name" value="FDF"/>
    <property type="match status" value="1"/>
</dbReference>
<feature type="compositionally biased region" description="Basic and acidic residues" evidence="3">
    <location>
        <begin position="1"/>
        <end position="13"/>
    </location>
</feature>
<dbReference type="InterPro" id="IPR019050">
    <property type="entry name" value="FDF_dom"/>
</dbReference>
<reference evidence="6" key="1">
    <citation type="submission" date="2014-09" db="EMBL/GenBank/DDBJ databases">
        <authorList>
            <person name="Magalhaes I.L.F."/>
            <person name="Oliveira U."/>
            <person name="Santos F.R."/>
            <person name="Vidigal T.H.D.A."/>
            <person name="Brescovit A.D."/>
            <person name="Santos A.J."/>
        </authorList>
    </citation>
    <scope>NUCLEOTIDE SEQUENCE</scope>
    <source>
        <tissue evidence="6">Shoot tissue taken approximately 20 cm above the soil surface</tissue>
    </source>
</reference>
<feature type="domain" description="TFG box profile" evidence="5">
    <location>
        <begin position="71"/>
        <end position="91"/>
    </location>
</feature>
<feature type="region of interest" description="Disordered" evidence="3">
    <location>
        <begin position="1"/>
        <end position="28"/>
    </location>
</feature>
<feature type="compositionally biased region" description="Basic and acidic residues" evidence="3">
    <location>
        <begin position="75"/>
        <end position="84"/>
    </location>
</feature>
<dbReference type="GO" id="GO:0033962">
    <property type="term" value="P:P-body assembly"/>
    <property type="evidence" value="ECO:0007669"/>
    <property type="project" value="TreeGrafter"/>
</dbReference>
<evidence type="ECO:0000259" key="4">
    <source>
        <dbReference type="PROSITE" id="PS51513"/>
    </source>
</evidence>
<dbReference type="AlphaFoldDB" id="A0A0A9EJZ8"/>
<feature type="region of interest" description="Disordered" evidence="3">
    <location>
        <begin position="68"/>
        <end position="107"/>
    </location>
</feature>
<evidence type="ECO:0000259" key="5">
    <source>
        <dbReference type="PROSITE" id="PS51536"/>
    </source>
</evidence>
<evidence type="ECO:0000256" key="3">
    <source>
        <dbReference type="SAM" id="MobiDB-lite"/>
    </source>
</evidence>
<dbReference type="InterPro" id="IPR025768">
    <property type="entry name" value="TFG_box"/>
</dbReference>
<proteinExistence type="predicted"/>
<feature type="domain" description="FFD box profile" evidence="4">
    <location>
        <begin position="49"/>
        <end position="64"/>
    </location>
</feature>
<dbReference type="PANTHER" id="PTHR13586:SF0">
    <property type="entry name" value="TRAILER HITCH, ISOFORM H"/>
    <property type="match status" value="1"/>
</dbReference>
<evidence type="ECO:0000313" key="6">
    <source>
        <dbReference type="EMBL" id="JAD98150.1"/>
    </source>
</evidence>
<dbReference type="GO" id="GO:0003729">
    <property type="term" value="F:mRNA binding"/>
    <property type="evidence" value="ECO:0007669"/>
    <property type="project" value="TreeGrafter"/>
</dbReference>
<reference evidence="6" key="2">
    <citation type="journal article" date="2015" name="Data Brief">
        <title>Shoot transcriptome of the giant reed, Arundo donax.</title>
        <authorList>
            <person name="Barrero R.A."/>
            <person name="Guerrero F.D."/>
            <person name="Moolhuijzen P."/>
            <person name="Goolsby J.A."/>
            <person name="Tidwell J."/>
            <person name="Bellgard S.E."/>
            <person name="Bellgard M.I."/>
        </authorList>
    </citation>
    <scope>NUCLEOTIDE SEQUENCE</scope>
    <source>
        <tissue evidence="6">Shoot tissue taken approximately 20 cm above the soil surface</tissue>
    </source>
</reference>
<organism evidence="6">
    <name type="scientific">Arundo donax</name>
    <name type="common">Giant reed</name>
    <name type="synonym">Donax arundinaceus</name>
    <dbReference type="NCBI Taxonomy" id="35708"/>
    <lineage>
        <taxon>Eukaryota</taxon>
        <taxon>Viridiplantae</taxon>
        <taxon>Streptophyta</taxon>
        <taxon>Embryophyta</taxon>
        <taxon>Tracheophyta</taxon>
        <taxon>Spermatophyta</taxon>
        <taxon>Magnoliopsida</taxon>
        <taxon>Liliopsida</taxon>
        <taxon>Poales</taxon>
        <taxon>Poaceae</taxon>
        <taxon>PACMAD clade</taxon>
        <taxon>Arundinoideae</taxon>
        <taxon>Arundineae</taxon>
        <taxon>Arundo</taxon>
    </lineage>
</organism>
<dbReference type="GO" id="GO:0000932">
    <property type="term" value="C:P-body"/>
    <property type="evidence" value="ECO:0007669"/>
    <property type="project" value="TreeGrafter"/>
</dbReference>
<feature type="short sequence motif" description="TFG box" evidence="2">
    <location>
        <begin position="71"/>
        <end position="91"/>
    </location>
</feature>
<name>A0A0A9EJZ8_ARUDO</name>
<dbReference type="Pfam" id="PF09532">
    <property type="entry name" value="FDF"/>
    <property type="match status" value="1"/>
</dbReference>
<dbReference type="InterPro" id="IPR025761">
    <property type="entry name" value="FFD_box"/>
</dbReference>
<dbReference type="PROSITE" id="PS51536">
    <property type="entry name" value="TFG"/>
    <property type="match status" value="1"/>
</dbReference>
<dbReference type="PROSITE" id="PS51513">
    <property type="entry name" value="FFD"/>
    <property type="match status" value="1"/>
</dbReference>
<evidence type="ECO:0000256" key="1">
    <source>
        <dbReference type="PROSITE-ProRule" id="PRU00846"/>
    </source>
</evidence>